<dbReference type="AlphaFoldDB" id="R7SD88"/>
<name>R7SD88_CONPW</name>
<protein>
    <recommendedName>
        <fullName evidence="1">DUF6589 domain-containing protein</fullName>
    </recommendedName>
</protein>
<dbReference type="Pfam" id="PF20231">
    <property type="entry name" value="DUF6589"/>
    <property type="match status" value="1"/>
</dbReference>
<dbReference type="OMA" id="YAMEIIW"/>
<evidence type="ECO:0000259" key="1">
    <source>
        <dbReference type="Pfam" id="PF20231"/>
    </source>
</evidence>
<feature type="non-terminal residue" evidence="2">
    <location>
        <position position="79"/>
    </location>
</feature>
<dbReference type="InterPro" id="IPR046496">
    <property type="entry name" value="DUF6589"/>
</dbReference>
<dbReference type="RefSeq" id="XP_007775670.1">
    <property type="nucleotide sequence ID" value="XM_007777480.1"/>
</dbReference>
<dbReference type="Proteomes" id="UP000053558">
    <property type="component" value="Unassembled WGS sequence"/>
</dbReference>
<evidence type="ECO:0000313" key="2">
    <source>
        <dbReference type="EMBL" id="EIW74136.1"/>
    </source>
</evidence>
<keyword evidence="3" id="KW-1185">Reference proteome</keyword>
<dbReference type="KEGG" id="cput:CONPUDRAFT_40031"/>
<proteinExistence type="predicted"/>
<feature type="non-terminal residue" evidence="2">
    <location>
        <position position="1"/>
    </location>
</feature>
<organism evidence="2 3">
    <name type="scientific">Coniophora puteana (strain RWD-64-598)</name>
    <name type="common">Brown rot fungus</name>
    <dbReference type="NCBI Taxonomy" id="741705"/>
    <lineage>
        <taxon>Eukaryota</taxon>
        <taxon>Fungi</taxon>
        <taxon>Dikarya</taxon>
        <taxon>Basidiomycota</taxon>
        <taxon>Agaricomycotina</taxon>
        <taxon>Agaricomycetes</taxon>
        <taxon>Agaricomycetidae</taxon>
        <taxon>Boletales</taxon>
        <taxon>Coniophorineae</taxon>
        <taxon>Coniophoraceae</taxon>
        <taxon>Coniophora</taxon>
    </lineage>
</organism>
<feature type="domain" description="DUF6589" evidence="1">
    <location>
        <begin position="6"/>
        <end position="77"/>
    </location>
</feature>
<gene>
    <name evidence="2" type="ORF">CONPUDRAFT_40031</name>
</gene>
<accession>R7SD88</accession>
<dbReference type="GeneID" id="19206873"/>
<evidence type="ECO:0000313" key="3">
    <source>
        <dbReference type="Proteomes" id="UP000053558"/>
    </source>
</evidence>
<dbReference type="EMBL" id="JH711594">
    <property type="protein sequence ID" value="EIW74136.1"/>
    <property type="molecule type" value="Genomic_DNA"/>
</dbReference>
<dbReference type="OrthoDB" id="3040861at2759"/>
<sequence>PWQGGKVDEVFQNIVFLNRDLLIFYDLIKGISSGNFGRLELYIGALAATFSGGKRYNYMGDTLHLLQNLKKIWTPDFAF</sequence>
<reference evidence="3" key="1">
    <citation type="journal article" date="2012" name="Science">
        <title>The Paleozoic origin of enzymatic lignin decomposition reconstructed from 31 fungal genomes.</title>
        <authorList>
            <person name="Floudas D."/>
            <person name="Binder M."/>
            <person name="Riley R."/>
            <person name="Barry K."/>
            <person name="Blanchette R.A."/>
            <person name="Henrissat B."/>
            <person name="Martinez A.T."/>
            <person name="Otillar R."/>
            <person name="Spatafora J.W."/>
            <person name="Yadav J.S."/>
            <person name="Aerts A."/>
            <person name="Benoit I."/>
            <person name="Boyd A."/>
            <person name="Carlson A."/>
            <person name="Copeland A."/>
            <person name="Coutinho P.M."/>
            <person name="de Vries R.P."/>
            <person name="Ferreira P."/>
            <person name="Findley K."/>
            <person name="Foster B."/>
            <person name="Gaskell J."/>
            <person name="Glotzer D."/>
            <person name="Gorecki P."/>
            <person name="Heitman J."/>
            <person name="Hesse C."/>
            <person name="Hori C."/>
            <person name="Igarashi K."/>
            <person name="Jurgens J.A."/>
            <person name="Kallen N."/>
            <person name="Kersten P."/>
            <person name="Kohler A."/>
            <person name="Kuees U."/>
            <person name="Kumar T.K.A."/>
            <person name="Kuo A."/>
            <person name="LaButti K."/>
            <person name="Larrondo L.F."/>
            <person name="Lindquist E."/>
            <person name="Ling A."/>
            <person name="Lombard V."/>
            <person name="Lucas S."/>
            <person name="Lundell T."/>
            <person name="Martin R."/>
            <person name="McLaughlin D.J."/>
            <person name="Morgenstern I."/>
            <person name="Morin E."/>
            <person name="Murat C."/>
            <person name="Nagy L.G."/>
            <person name="Nolan M."/>
            <person name="Ohm R.A."/>
            <person name="Patyshakuliyeva A."/>
            <person name="Rokas A."/>
            <person name="Ruiz-Duenas F.J."/>
            <person name="Sabat G."/>
            <person name="Salamov A."/>
            <person name="Samejima M."/>
            <person name="Schmutz J."/>
            <person name="Slot J.C."/>
            <person name="St John F."/>
            <person name="Stenlid J."/>
            <person name="Sun H."/>
            <person name="Sun S."/>
            <person name="Syed K."/>
            <person name="Tsang A."/>
            <person name="Wiebenga A."/>
            <person name="Young D."/>
            <person name="Pisabarro A."/>
            <person name="Eastwood D.C."/>
            <person name="Martin F."/>
            <person name="Cullen D."/>
            <person name="Grigoriev I.V."/>
            <person name="Hibbett D.S."/>
        </authorList>
    </citation>
    <scope>NUCLEOTIDE SEQUENCE [LARGE SCALE GENOMIC DNA]</scope>
    <source>
        <strain evidence="3">RWD-64-598 SS2</strain>
    </source>
</reference>